<name>A0AA36EH44_LACSI</name>
<evidence type="ECO:0000313" key="2">
    <source>
        <dbReference type="Proteomes" id="UP001177003"/>
    </source>
</evidence>
<dbReference type="AlphaFoldDB" id="A0AA36EH44"/>
<dbReference type="InterPro" id="IPR044809">
    <property type="entry name" value="AUF1-like"/>
</dbReference>
<proteinExistence type="predicted"/>
<keyword evidence="2" id="KW-1185">Reference proteome</keyword>
<evidence type="ECO:0008006" key="3">
    <source>
        <dbReference type="Google" id="ProtNLM"/>
    </source>
</evidence>
<dbReference type="Proteomes" id="UP001177003">
    <property type="component" value="Chromosome 7"/>
</dbReference>
<dbReference type="InterPro" id="IPR032675">
    <property type="entry name" value="LRR_dom_sf"/>
</dbReference>
<organism evidence="1 2">
    <name type="scientific">Lactuca saligna</name>
    <name type="common">Willowleaf lettuce</name>
    <dbReference type="NCBI Taxonomy" id="75948"/>
    <lineage>
        <taxon>Eukaryota</taxon>
        <taxon>Viridiplantae</taxon>
        <taxon>Streptophyta</taxon>
        <taxon>Embryophyta</taxon>
        <taxon>Tracheophyta</taxon>
        <taxon>Spermatophyta</taxon>
        <taxon>Magnoliopsida</taxon>
        <taxon>eudicotyledons</taxon>
        <taxon>Gunneridae</taxon>
        <taxon>Pentapetalae</taxon>
        <taxon>asterids</taxon>
        <taxon>campanulids</taxon>
        <taxon>Asterales</taxon>
        <taxon>Asteraceae</taxon>
        <taxon>Cichorioideae</taxon>
        <taxon>Cichorieae</taxon>
        <taxon>Lactucinae</taxon>
        <taxon>Lactuca</taxon>
    </lineage>
</organism>
<protein>
    <recommendedName>
        <fullName evidence="3">F-box domain-containing protein</fullName>
    </recommendedName>
</protein>
<dbReference type="PANTHER" id="PTHR31215">
    <property type="entry name" value="OS05G0510400 PROTEIN-RELATED"/>
    <property type="match status" value="1"/>
</dbReference>
<reference evidence="1" key="1">
    <citation type="submission" date="2023-04" db="EMBL/GenBank/DDBJ databases">
        <authorList>
            <person name="Vijverberg K."/>
            <person name="Xiong W."/>
            <person name="Schranz E."/>
        </authorList>
    </citation>
    <scope>NUCLEOTIDE SEQUENCE</scope>
</reference>
<evidence type="ECO:0000313" key="1">
    <source>
        <dbReference type="EMBL" id="CAI9293245.1"/>
    </source>
</evidence>
<accession>A0AA36EH44</accession>
<dbReference type="Gene3D" id="3.80.10.10">
    <property type="entry name" value="Ribonuclease Inhibitor"/>
    <property type="match status" value="1"/>
</dbReference>
<dbReference type="SUPFAM" id="SSF52047">
    <property type="entry name" value="RNI-like"/>
    <property type="match status" value="1"/>
</dbReference>
<dbReference type="EMBL" id="OX465083">
    <property type="protein sequence ID" value="CAI9293245.1"/>
    <property type="molecule type" value="Genomic_DNA"/>
</dbReference>
<sequence>MNNTQSLRSKRKLKRHKYVTNPFSLCTSFTACMETLPEILVLEILSRVDDSAAVACCRAAWKTFNTLSPGLHSINLQWPLSSYIESRSRVSNASSSSQITSPLKTIFLNLLSNLIVVESVRIGVKNLPRDLLHVDVEDKANDLHLTDEDFIMEWLPRVSRSLKSLSISDFWAQSCHRRSNVLSLVSAYCHNLVELELKNAWISVDNLNQMLMVTSLTLESMRLTDKELTQLNQSFPNLQVLNLIDVRGLKLPKIYLRHLKTCHWTITDAPPFLNVIAPNLITLRIECKKPAAVRVEAPSLTHFRLSIPHADPLLVKRYGTIKTVWIEASLIYPLLAHFRYTDSLDHLTLDSLGLIKGPFGIFKFTLQNLFNIFPNMTSLCFRPRAWSAFEVRGSIFGIGMEGLKTFCGYLMIVNLSLTLSWVACVLDQCYNLVDVSLLIHRNVSSNVSKDFMRTCMLRWPKLNWRWGTWEEGKEDCWISDEDLMQMSSDMKPEFRCVKKQRS</sequence>
<gene>
    <name evidence="1" type="ORF">LSALG_LOCUS32270</name>
</gene>